<organism evidence="1 2">
    <name type="scientific">Candidatus Giovannonibacteria bacterium RIFCSPLOWO2_01_FULL_46_32</name>
    <dbReference type="NCBI Taxonomy" id="1798353"/>
    <lineage>
        <taxon>Bacteria</taxon>
        <taxon>Candidatus Giovannoniibacteriota</taxon>
    </lineage>
</organism>
<sequence length="181" mass="20672">MIPEIDFQEGYESWEDVVEAPAKRHGIQLDFSRSRIVYLKTGVEDFATEDDEPSWLEALTWRIAESGKSVDEINLMPAVSSLLDVIGLERTIELGEFALAYLRDELDPEVGWGKYADYERPYSDNLLGYERFPRLTEAAKHNSAGFRQFQQAMNNNKIACAGIPDLTTRPPVHKVYRYHAA</sequence>
<comment type="caution">
    <text evidence="1">The sequence shown here is derived from an EMBL/GenBank/DDBJ whole genome shotgun (WGS) entry which is preliminary data.</text>
</comment>
<protein>
    <submittedName>
        <fullName evidence="1">Uncharacterized protein</fullName>
    </submittedName>
</protein>
<name>A0A1F5XI45_9BACT</name>
<dbReference type="AlphaFoldDB" id="A0A1F5XI45"/>
<evidence type="ECO:0000313" key="2">
    <source>
        <dbReference type="Proteomes" id="UP000177346"/>
    </source>
</evidence>
<proteinExistence type="predicted"/>
<reference evidence="1 2" key="1">
    <citation type="journal article" date="2016" name="Nat. Commun.">
        <title>Thousands of microbial genomes shed light on interconnected biogeochemical processes in an aquifer system.</title>
        <authorList>
            <person name="Anantharaman K."/>
            <person name="Brown C.T."/>
            <person name="Hug L.A."/>
            <person name="Sharon I."/>
            <person name="Castelle C.J."/>
            <person name="Probst A.J."/>
            <person name="Thomas B.C."/>
            <person name="Singh A."/>
            <person name="Wilkins M.J."/>
            <person name="Karaoz U."/>
            <person name="Brodie E.L."/>
            <person name="Williams K.H."/>
            <person name="Hubbard S.S."/>
            <person name="Banfield J.F."/>
        </authorList>
    </citation>
    <scope>NUCLEOTIDE SEQUENCE [LARGE SCALE GENOMIC DNA]</scope>
</reference>
<accession>A0A1F5XI45</accession>
<dbReference type="Proteomes" id="UP000177346">
    <property type="component" value="Unassembled WGS sequence"/>
</dbReference>
<gene>
    <name evidence="1" type="ORF">A3B19_03075</name>
</gene>
<dbReference type="EMBL" id="MFIF01000005">
    <property type="protein sequence ID" value="OGF87537.1"/>
    <property type="molecule type" value="Genomic_DNA"/>
</dbReference>
<evidence type="ECO:0000313" key="1">
    <source>
        <dbReference type="EMBL" id="OGF87537.1"/>
    </source>
</evidence>